<dbReference type="KEGG" id="atw:C0099_02165"/>
<gene>
    <name evidence="3" type="ORF">C0099_02165</name>
</gene>
<dbReference type="RefSeq" id="WP_102245921.1">
    <property type="nucleotide sequence ID" value="NZ_CP025682.1"/>
</dbReference>
<dbReference type="InterPro" id="IPR014795">
    <property type="entry name" value="TacA_1-like"/>
</dbReference>
<keyword evidence="4" id="KW-1185">Reference proteome</keyword>
<dbReference type="Gene3D" id="1.20.5.780">
    <property type="entry name" value="Single helix bin"/>
    <property type="match status" value="1"/>
</dbReference>
<protein>
    <recommendedName>
        <fullName evidence="5">DUF1778 domain-containing protein</fullName>
    </recommendedName>
</protein>
<evidence type="ECO:0000313" key="4">
    <source>
        <dbReference type="Proteomes" id="UP000242205"/>
    </source>
</evidence>
<reference evidence="3 4" key="1">
    <citation type="submission" date="2018-01" db="EMBL/GenBank/DDBJ databases">
        <authorList>
            <person name="Fu G.-Y."/>
        </authorList>
    </citation>
    <scope>NUCLEOTIDE SEQUENCE [LARGE SCALE GENOMIC DNA]</scope>
    <source>
        <strain evidence="3 4">SY39</strain>
    </source>
</reference>
<accession>A0A2I6S3Q2</accession>
<dbReference type="InterPro" id="IPR010985">
    <property type="entry name" value="Ribbon_hlx_hlx"/>
</dbReference>
<comment type="similarity">
    <text evidence="2">Belongs to the TacA antitoxin family.</text>
</comment>
<dbReference type="SUPFAM" id="SSF47598">
    <property type="entry name" value="Ribbon-helix-helix"/>
    <property type="match status" value="1"/>
</dbReference>
<evidence type="ECO:0000256" key="1">
    <source>
        <dbReference type="ARBA" id="ARBA00022649"/>
    </source>
</evidence>
<evidence type="ECO:0000256" key="2">
    <source>
        <dbReference type="ARBA" id="ARBA00049988"/>
    </source>
</evidence>
<evidence type="ECO:0000313" key="3">
    <source>
        <dbReference type="EMBL" id="AUN93847.1"/>
    </source>
</evidence>
<dbReference type="Pfam" id="PF08681">
    <property type="entry name" value="TacA1"/>
    <property type="match status" value="1"/>
</dbReference>
<dbReference type="OrthoDB" id="8564332at2"/>
<dbReference type="EMBL" id="CP025682">
    <property type="protein sequence ID" value="AUN93847.1"/>
    <property type="molecule type" value="Genomic_DNA"/>
</dbReference>
<dbReference type="GO" id="GO:0006355">
    <property type="term" value="P:regulation of DNA-templated transcription"/>
    <property type="evidence" value="ECO:0007669"/>
    <property type="project" value="InterPro"/>
</dbReference>
<keyword evidence="1" id="KW-1277">Toxin-antitoxin system</keyword>
<sequence>MTQTAPDSTIRLALRMTREQHELLLQAATAAGMSVPDFAIESIVRSAHRLMGTESGVQTTHRFDQSVSAGPAGQHSAPRTSFTKPALMRWQSMSEARRRLLLSNVWCSRCRHEVTITDFSAAIKDGDLLLVGRCAECRGDVARVVES</sequence>
<name>A0A2I6S3Q2_9RHOO</name>
<organism evidence="3 4">
    <name type="scientific">Pseudazoarcus pumilus</name>
    <dbReference type="NCBI Taxonomy" id="2067960"/>
    <lineage>
        <taxon>Bacteria</taxon>
        <taxon>Pseudomonadati</taxon>
        <taxon>Pseudomonadota</taxon>
        <taxon>Betaproteobacteria</taxon>
        <taxon>Rhodocyclales</taxon>
        <taxon>Zoogloeaceae</taxon>
        <taxon>Pseudazoarcus</taxon>
    </lineage>
</organism>
<dbReference type="AlphaFoldDB" id="A0A2I6S3Q2"/>
<evidence type="ECO:0008006" key="5">
    <source>
        <dbReference type="Google" id="ProtNLM"/>
    </source>
</evidence>
<dbReference type="Proteomes" id="UP000242205">
    <property type="component" value="Chromosome"/>
</dbReference>
<proteinExistence type="inferred from homology"/>